<feature type="compositionally biased region" description="Basic residues" evidence="1">
    <location>
        <begin position="68"/>
        <end position="83"/>
    </location>
</feature>
<evidence type="ECO:0000256" key="1">
    <source>
        <dbReference type="SAM" id="MobiDB-lite"/>
    </source>
</evidence>
<reference evidence="2 3" key="1">
    <citation type="submission" date="2020-03" db="EMBL/GenBank/DDBJ databases">
        <authorList>
            <person name="Chen G."/>
            <person name="Lin M."/>
            <person name="Fu H."/>
        </authorList>
    </citation>
    <scope>NUCLEOTIDE SEQUENCE [LARGE SCALE GENOMIC DNA]</scope>
</reference>
<evidence type="ECO:0000313" key="3">
    <source>
        <dbReference type="Proteomes" id="UP000514515"/>
    </source>
</evidence>
<proteinExistence type="predicted"/>
<accession>A0A7D7FA84</accession>
<gene>
    <name evidence="2" type="ORF">phiV141_4</name>
</gene>
<dbReference type="Proteomes" id="UP000514515">
    <property type="component" value="Segment"/>
</dbReference>
<sequence length="83" mass="8685">MFKNIGKALAIMLAGAGGSRALSTKKHDRNSAPSVFSGLYGAGVKRAKVKYTGGHSAKRTTAAAQKRAATKRANKRKNPKGSK</sequence>
<dbReference type="EMBL" id="MT227925">
    <property type="protein sequence ID" value="QMP18308.1"/>
    <property type="molecule type" value="Genomic_DNA"/>
</dbReference>
<protein>
    <submittedName>
        <fullName evidence="2">Uncharacterized protein</fullName>
    </submittedName>
</protein>
<evidence type="ECO:0000313" key="2">
    <source>
        <dbReference type="EMBL" id="QMP18308.1"/>
    </source>
</evidence>
<organism evidence="2 3">
    <name type="scientific">Vibrio phage phiV141</name>
    <dbReference type="NCBI Taxonomy" id="2723905"/>
    <lineage>
        <taxon>Viruses</taxon>
        <taxon>Duplodnaviria</taxon>
        <taxon>Heunggongvirae</taxon>
        <taxon>Uroviricota</taxon>
        <taxon>Caudoviricetes</taxon>
        <taxon>Autographivirales</taxon>
        <taxon>Autographivirales incertae sedis</taxon>
        <taxon>Fujianvirus</taxon>
        <taxon>Fujianvirus V141</taxon>
    </lineage>
</organism>
<name>A0A7D7FA84_9CAUD</name>
<feature type="region of interest" description="Disordered" evidence="1">
    <location>
        <begin position="51"/>
        <end position="83"/>
    </location>
</feature>
<keyword evidence="3" id="KW-1185">Reference proteome</keyword>